<dbReference type="EMBL" id="UGTH01000001">
    <property type="protein sequence ID" value="SUB76035.1"/>
    <property type="molecule type" value="Genomic_DNA"/>
</dbReference>
<dbReference type="AlphaFoldDB" id="A0A379DEQ3"/>
<dbReference type="SUPFAM" id="SSF46689">
    <property type="entry name" value="Homeodomain-like"/>
    <property type="match status" value="1"/>
</dbReference>
<dbReference type="InterPro" id="IPR055247">
    <property type="entry name" value="InsJ-like_HTH"/>
</dbReference>
<evidence type="ECO:0000259" key="1">
    <source>
        <dbReference type="Pfam" id="PF13518"/>
    </source>
</evidence>
<dbReference type="Gene3D" id="1.10.10.60">
    <property type="entry name" value="Homeodomain-like"/>
    <property type="match status" value="1"/>
</dbReference>
<proteinExistence type="predicted"/>
<evidence type="ECO:0000313" key="2">
    <source>
        <dbReference type="EMBL" id="SUB76035.1"/>
    </source>
</evidence>
<reference evidence="2 3" key="1">
    <citation type="submission" date="2018-06" db="EMBL/GenBank/DDBJ databases">
        <authorList>
            <consortium name="Pathogen Informatics"/>
            <person name="Doyle S."/>
        </authorList>
    </citation>
    <scope>NUCLEOTIDE SEQUENCE [LARGE SCALE GENOMIC DNA]</scope>
    <source>
        <strain evidence="2 3">NCTC11088</strain>
    </source>
</reference>
<feature type="domain" description="Insertion element IS150 protein InsJ-like helix-turn-helix" evidence="1">
    <location>
        <begin position="11"/>
        <end position="45"/>
    </location>
</feature>
<sequence length="49" mass="5911">MKTSITEEIRFRQKVVEYAIKHKNNAKAARRYNTSRQQVQRWLKNMMGA</sequence>
<organism evidence="2 3">
    <name type="scientific">Peptoniphilus indolicus</name>
    <dbReference type="NCBI Taxonomy" id="33030"/>
    <lineage>
        <taxon>Bacteria</taxon>
        <taxon>Bacillati</taxon>
        <taxon>Bacillota</taxon>
        <taxon>Tissierellia</taxon>
        <taxon>Tissierellales</taxon>
        <taxon>Peptoniphilaceae</taxon>
        <taxon>Peptoniphilus</taxon>
    </lineage>
</organism>
<name>A0A379DEQ3_9FIRM</name>
<accession>A0A379DEQ3</accession>
<dbReference type="InterPro" id="IPR009057">
    <property type="entry name" value="Homeodomain-like_sf"/>
</dbReference>
<protein>
    <recommendedName>
        <fullName evidence="1">Insertion element IS150 protein InsJ-like helix-turn-helix domain-containing protein</fullName>
    </recommendedName>
</protein>
<dbReference type="Proteomes" id="UP000254777">
    <property type="component" value="Unassembled WGS sequence"/>
</dbReference>
<evidence type="ECO:0000313" key="3">
    <source>
        <dbReference type="Proteomes" id="UP000254777"/>
    </source>
</evidence>
<dbReference type="RefSeq" id="WP_004823010.1">
    <property type="nucleotide sequence ID" value="NZ_UGTH01000001.1"/>
</dbReference>
<dbReference type="Pfam" id="PF13518">
    <property type="entry name" value="HTH_28"/>
    <property type="match status" value="1"/>
</dbReference>
<gene>
    <name evidence="2" type="ORF">NCTC11088_01846</name>
</gene>